<dbReference type="Gene3D" id="3.40.190.10">
    <property type="entry name" value="Periplasmic binding protein-like II"/>
    <property type="match status" value="2"/>
</dbReference>
<evidence type="ECO:0000256" key="1">
    <source>
        <dbReference type="ARBA" id="ARBA00022729"/>
    </source>
</evidence>
<feature type="domain" description="Solute-binding protein family 3/N-terminal" evidence="3">
    <location>
        <begin position="25"/>
        <end position="252"/>
    </location>
</feature>
<comment type="caution">
    <text evidence="4">The sequence shown here is derived from an EMBL/GenBank/DDBJ whole genome shotgun (WGS) entry which is preliminary data.</text>
</comment>
<dbReference type="AlphaFoldDB" id="A0A3D9HF07"/>
<evidence type="ECO:0000256" key="2">
    <source>
        <dbReference type="SAM" id="SignalP"/>
    </source>
</evidence>
<proteinExistence type="predicted"/>
<dbReference type="PANTHER" id="PTHR35936">
    <property type="entry name" value="MEMBRANE-BOUND LYTIC MUREIN TRANSGLYCOSYLASE F"/>
    <property type="match status" value="1"/>
</dbReference>
<name>A0A3D9HF07_9PROT</name>
<sequence>MRFLVIASFLSLISILSVSMAQAREFIVLATPQAPFKYLEEGTVRGIDADVLQLVMKQLGLHYKIRLINSGSRLLTEAKNGNADMLLLFSKKESRMSFLDYPDESYIDITWSFFIRKEDLGRIRFEQLSDLKGLRVGATSEYAYTPEFWAAGLNLDMVSNNMLQIRKLIAGRIDIVALNTINLLYDERYSDRLEKIAILRKPLTSKPYYNVFPKASSHPQRSLLLANYDAIIRSLQADGTIAKIKREYLGTVISER</sequence>
<reference evidence="4 5" key="1">
    <citation type="submission" date="2018-07" db="EMBL/GenBank/DDBJ databases">
        <title>Genomic Encyclopedia of Type Strains, Phase III (KMG-III): the genomes of soil and plant-associated and newly described type strains.</title>
        <authorList>
            <person name="Whitman W."/>
        </authorList>
    </citation>
    <scope>NUCLEOTIDE SEQUENCE [LARGE SCALE GENOMIC DNA]</scope>
    <source>
        <strain evidence="4 5">CECT 8488</strain>
    </source>
</reference>
<gene>
    <name evidence="4" type="ORF">DFP90_10890</name>
</gene>
<accession>A0A3D9HF07</accession>
<evidence type="ECO:0000313" key="4">
    <source>
        <dbReference type="EMBL" id="RED48072.1"/>
    </source>
</evidence>
<protein>
    <submittedName>
        <fullName evidence="4">Amino acid ABC transporter substrate-binding protein (PAAT family)</fullName>
    </submittedName>
</protein>
<dbReference type="PANTHER" id="PTHR35936:SF25">
    <property type="entry name" value="ABC TRANSPORTER SUBSTRATE-BINDING PROTEIN"/>
    <property type="match status" value="1"/>
</dbReference>
<evidence type="ECO:0000313" key="5">
    <source>
        <dbReference type="Proteomes" id="UP000256845"/>
    </source>
</evidence>
<dbReference type="EMBL" id="QRDW01000008">
    <property type="protein sequence ID" value="RED48072.1"/>
    <property type="molecule type" value="Genomic_DNA"/>
</dbReference>
<dbReference type="SUPFAM" id="SSF53850">
    <property type="entry name" value="Periplasmic binding protein-like II"/>
    <property type="match status" value="1"/>
</dbReference>
<dbReference type="InterPro" id="IPR001638">
    <property type="entry name" value="Solute-binding_3/MltF_N"/>
</dbReference>
<feature type="chain" id="PRO_5017805216" evidence="2">
    <location>
        <begin position="24"/>
        <end position="256"/>
    </location>
</feature>
<evidence type="ECO:0000259" key="3">
    <source>
        <dbReference type="SMART" id="SM00062"/>
    </source>
</evidence>
<keyword evidence="5" id="KW-1185">Reference proteome</keyword>
<dbReference type="SMART" id="SM00062">
    <property type="entry name" value="PBPb"/>
    <property type="match status" value="1"/>
</dbReference>
<organism evidence="4 5">
    <name type="scientific">Aestuariispira insulae</name>
    <dbReference type="NCBI Taxonomy" id="1461337"/>
    <lineage>
        <taxon>Bacteria</taxon>
        <taxon>Pseudomonadati</taxon>
        <taxon>Pseudomonadota</taxon>
        <taxon>Alphaproteobacteria</taxon>
        <taxon>Rhodospirillales</taxon>
        <taxon>Kiloniellaceae</taxon>
        <taxon>Aestuariispira</taxon>
    </lineage>
</organism>
<feature type="signal peptide" evidence="2">
    <location>
        <begin position="1"/>
        <end position="23"/>
    </location>
</feature>
<keyword evidence="1 2" id="KW-0732">Signal</keyword>
<dbReference type="RefSeq" id="WP_218044712.1">
    <property type="nucleotide sequence ID" value="NZ_QRDW01000008.1"/>
</dbReference>
<dbReference type="Pfam" id="PF00497">
    <property type="entry name" value="SBP_bac_3"/>
    <property type="match status" value="1"/>
</dbReference>
<dbReference type="Proteomes" id="UP000256845">
    <property type="component" value="Unassembled WGS sequence"/>
</dbReference>